<sequence length="147" mass="16228">MSKKTSATTAEISVRSAEAIPPCSFSEQEKLIEKKLVRKDRYAISTIPRPLSLSFLAALTGGPLGCSPNHGHHLELTTRRSSYGSARLLNLEEDLNMTGLMDQAGFIIPSGVPITCAAPCVWLRAVFIRENRELDRLDRCQLCWGRA</sequence>
<dbReference type="Proteomes" id="UP001610446">
    <property type="component" value="Unassembled WGS sequence"/>
</dbReference>
<organism evidence="1 2">
    <name type="scientific">Aspergillus pseudoustus</name>
    <dbReference type="NCBI Taxonomy" id="1810923"/>
    <lineage>
        <taxon>Eukaryota</taxon>
        <taxon>Fungi</taxon>
        <taxon>Dikarya</taxon>
        <taxon>Ascomycota</taxon>
        <taxon>Pezizomycotina</taxon>
        <taxon>Eurotiomycetes</taxon>
        <taxon>Eurotiomycetidae</taxon>
        <taxon>Eurotiales</taxon>
        <taxon>Aspergillaceae</taxon>
        <taxon>Aspergillus</taxon>
        <taxon>Aspergillus subgen. Nidulantes</taxon>
    </lineage>
</organism>
<dbReference type="EMBL" id="JBFXLU010000274">
    <property type="protein sequence ID" value="KAL2831888.1"/>
    <property type="molecule type" value="Genomic_DNA"/>
</dbReference>
<evidence type="ECO:0000313" key="2">
    <source>
        <dbReference type="Proteomes" id="UP001610446"/>
    </source>
</evidence>
<gene>
    <name evidence="1" type="ORF">BJY01DRAFT_226365</name>
</gene>
<comment type="caution">
    <text evidence="1">The sequence shown here is derived from an EMBL/GenBank/DDBJ whole genome shotgun (WGS) entry which is preliminary data.</text>
</comment>
<accession>A0ABR4IVT8</accession>
<keyword evidence="2" id="KW-1185">Reference proteome</keyword>
<proteinExistence type="predicted"/>
<protein>
    <submittedName>
        <fullName evidence="1">Uncharacterized protein</fullName>
    </submittedName>
</protein>
<name>A0ABR4IVT8_9EURO</name>
<evidence type="ECO:0000313" key="1">
    <source>
        <dbReference type="EMBL" id="KAL2831888.1"/>
    </source>
</evidence>
<reference evidence="1 2" key="1">
    <citation type="submission" date="2024-07" db="EMBL/GenBank/DDBJ databases">
        <title>Section-level genome sequencing and comparative genomics of Aspergillus sections Usti and Cavernicolus.</title>
        <authorList>
            <consortium name="Lawrence Berkeley National Laboratory"/>
            <person name="Nybo J.L."/>
            <person name="Vesth T.C."/>
            <person name="Theobald S."/>
            <person name="Frisvad J.C."/>
            <person name="Larsen T.O."/>
            <person name="Kjaerboelling I."/>
            <person name="Rothschild-Mancinelli K."/>
            <person name="Lyhne E.K."/>
            <person name="Kogle M.E."/>
            <person name="Barry K."/>
            <person name="Clum A."/>
            <person name="Na H."/>
            <person name="Ledsgaard L."/>
            <person name="Lin J."/>
            <person name="Lipzen A."/>
            <person name="Kuo A."/>
            <person name="Riley R."/>
            <person name="Mondo S."/>
            <person name="Labutti K."/>
            <person name="Haridas S."/>
            <person name="Pangalinan J."/>
            <person name="Salamov A.A."/>
            <person name="Simmons B.A."/>
            <person name="Magnuson J.K."/>
            <person name="Chen J."/>
            <person name="Drula E."/>
            <person name="Henrissat B."/>
            <person name="Wiebenga A."/>
            <person name="Lubbers R.J."/>
            <person name="Gomes A.C."/>
            <person name="Makela M.R."/>
            <person name="Stajich J."/>
            <person name="Grigoriev I.V."/>
            <person name="Mortensen U.H."/>
            <person name="De Vries R.P."/>
            <person name="Baker S.E."/>
            <person name="Andersen M.R."/>
        </authorList>
    </citation>
    <scope>NUCLEOTIDE SEQUENCE [LARGE SCALE GENOMIC DNA]</scope>
    <source>
        <strain evidence="1 2">CBS 123904</strain>
    </source>
</reference>